<dbReference type="Proteomes" id="UP001302321">
    <property type="component" value="Unassembled WGS sequence"/>
</dbReference>
<accession>A0AAN7A649</accession>
<reference evidence="2" key="2">
    <citation type="submission" date="2023-05" db="EMBL/GenBank/DDBJ databases">
        <authorList>
            <consortium name="Lawrence Berkeley National Laboratory"/>
            <person name="Steindorff A."/>
            <person name="Hensen N."/>
            <person name="Bonometti L."/>
            <person name="Westerberg I."/>
            <person name="Brannstrom I.O."/>
            <person name="Guillou S."/>
            <person name="Cros-Aarteil S."/>
            <person name="Calhoun S."/>
            <person name="Haridas S."/>
            <person name="Kuo A."/>
            <person name="Mondo S."/>
            <person name="Pangilinan J."/>
            <person name="Riley R."/>
            <person name="Labutti K."/>
            <person name="Andreopoulos B."/>
            <person name="Lipzen A."/>
            <person name="Chen C."/>
            <person name="Yanf M."/>
            <person name="Daum C."/>
            <person name="Ng V."/>
            <person name="Clum A."/>
            <person name="Ohm R."/>
            <person name="Martin F."/>
            <person name="Silar P."/>
            <person name="Natvig D."/>
            <person name="Lalanne C."/>
            <person name="Gautier V."/>
            <person name="Ament-Velasquez S.L."/>
            <person name="Kruys A."/>
            <person name="Hutchinson M.I."/>
            <person name="Powell A.J."/>
            <person name="Barry K."/>
            <person name="Miller A.N."/>
            <person name="Grigoriev I.V."/>
            <person name="Debuchy R."/>
            <person name="Gladieux P."/>
            <person name="Thoren M.H."/>
            <person name="Johannesson H."/>
        </authorList>
    </citation>
    <scope>NUCLEOTIDE SEQUENCE</scope>
    <source>
        <strain evidence="2">CBS 892.96</strain>
    </source>
</reference>
<reference evidence="2" key="1">
    <citation type="journal article" date="2023" name="Mol. Phylogenet. Evol.">
        <title>Genome-scale phylogeny and comparative genomics of the fungal order Sordariales.</title>
        <authorList>
            <person name="Hensen N."/>
            <person name="Bonometti L."/>
            <person name="Westerberg I."/>
            <person name="Brannstrom I.O."/>
            <person name="Guillou S."/>
            <person name="Cros-Aarteil S."/>
            <person name="Calhoun S."/>
            <person name="Haridas S."/>
            <person name="Kuo A."/>
            <person name="Mondo S."/>
            <person name="Pangilinan J."/>
            <person name="Riley R."/>
            <person name="LaButti K."/>
            <person name="Andreopoulos B."/>
            <person name="Lipzen A."/>
            <person name="Chen C."/>
            <person name="Yan M."/>
            <person name="Daum C."/>
            <person name="Ng V."/>
            <person name="Clum A."/>
            <person name="Steindorff A."/>
            <person name="Ohm R.A."/>
            <person name="Martin F."/>
            <person name="Silar P."/>
            <person name="Natvig D.O."/>
            <person name="Lalanne C."/>
            <person name="Gautier V."/>
            <person name="Ament-Velasquez S.L."/>
            <person name="Kruys A."/>
            <person name="Hutchinson M.I."/>
            <person name="Powell A.J."/>
            <person name="Barry K."/>
            <person name="Miller A.N."/>
            <person name="Grigoriev I.V."/>
            <person name="Debuchy R."/>
            <person name="Gladieux P."/>
            <person name="Hiltunen Thoren M."/>
            <person name="Johannesson H."/>
        </authorList>
    </citation>
    <scope>NUCLEOTIDE SEQUENCE</scope>
    <source>
        <strain evidence="2">CBS 892.96</strain>
    </source>
</reference>
<evidence type="ECO:0000256" key="1">
    <source>
        <dbReference type="SAM" id="MobiDB-lite"/>
    </source>
</evidence>
<name>A0AAN7A649_9PEZI</name>
<feature type="compositionally biased region" description="Gly residues" evidence="1">
    <location>
        <begin position="246"/>
        <end position="275"/>
    </location>
</feature>
<evidence type="ECO:0000313" key="2">
    <source>
        <dbReference type="EMBL" id="KAK4174745.1"/>
    </source>
</evidence>
<comment type="caution">
    <text evidence="2">The sequence shown here is derived from an EMBL/GenBank/DDBJ whole genome shotgun (WGS) entry which is preliminary data.</text>
</comment>
<protein>
    <submittedName>
        <fullName evidence="2">Uncharacterized protein</fullName>
    </submittedName>
</protein>
<proteinExistence type="predicted"/>
<gene>
    <name evidence="2" type="ORF">QBC36DRAFT_347682</name>
</gene>
<dbReference type="EMBL" id="MU866266">
    <property type="protein sequence ID" value="KAK4174745.1"/>
    <property type="molecule type" value="Genomic_DNA"/>
</dbReference>
<organism evidence="2 3">
    <name type="scientific">Triangularia setosa</name>
    <dbReference type="NCBI Taxonomy" id="2587417"/>
    <lineage>
        <taxon>Eukaryota</taxon>
        <taxon>Fungi</taxon>
        <taxon>Dikarya</taxon>
        <taxon>Ascomycota</taxon>
        <taxon>Pezizomycotina</taxon>
        <taxon>Sordariomycetes</taxon>
        <taxon>Sordariomycetidae</taxon>
        <taxon>Sordariales</taxon>
        <taxon>Podosporaceae</taxon>
        <taxon>Triangularia</taxon>
    </lineage>
</organism>
<feature type="region of interest" description="Disordered" evidence="1">
    <location>
        <begin position="237"/>
        <end position="280"/>
    </location>
</feature>
<sequence>MCPMCKRWGLKDVFFFQSNSTSRASLATLAAGQSNLDIARESYRNPAATRFITFNPYPTLRQLADLEWTWRVNISDGRSNPFDNESSDLKFTERAPPNSTLAEAVPELGNQSFCTDCVDAIIRSTGSNNGGPCESPGGSWEMAPECASSLGYMYSSRLVSGKQFGDLRKARSGEAFTGLSSRDYSDLNKKTLYENYLNGIHLILLNAPVDLIRDPNGGFRTEVPKSLLCVRVNTSQREVNDDKGGGSDGSNGDGDGGSGSGEGNEGGNGSDGGNAAGRDAAPWWTMTGALSITAVIGVAL</sequence>
<dbReference type="AlphaFoldDB" id="A0AAN7A649"/>
<evidence type="ECO:0000313" key="3">
    <source>
        <dbReference type="Proteomes" id="UP001302321"/>
    </source>
</evidence>
<keyword evidence="3" id="KW-1185">Reference proteome</keyword>